<dbReference type="InterPro" id="IPR002880">
    <property type="entry name" value="Pyrv_Fd/Flavodoxin_OxRdtase_N"/>
</dbReference>
<reference evidence="4" key="1">
    <citation type="submission" date="2020-05" db="EMBL/GenBank/DDBJ databases">
        <authorList>
            <person name="Chiriac C."/>
            <person name="Salcher M."/>
            <person name="Ghai R."/>
            <person name="Kavagutti S V."/>
        </authorList>
    </citation>
    <scope>NUCLEOTIDE SEQUENCE</scope>
</reference>
<dbReference type="InterPro" id="IPR029061">
    <property type="entry name" value="THDP-binding"/>
</dbReference>
<dbReference type="GO" id="GO:0016903">
    <property type="term" value="F:oxidoreductase activity, acting on the aldehyde or oxo group of donors"/>
    <property type="evidence" value="ECO:0007669"/>
    <property type="project" value="InterPro"/>
</dbReference>
<dbReference type="InterPro" id="IPR002869">
    <property type="entry name" value="Pyrv_flavodox_OxRed_cen"/>
</dbReference>
<sequence length="1171" mass="125127">MSSSSGVLREFPPADGGSVQMAVLSGIDAVVQIPVLQHRADAAAGLRTAALLSGYPGSPLGTVDLALERQAQALAALDITHVPGLNEELAATIVWGTQQGSLMADSPFDGVVGIWYGKSPGVDRCGDVFKHANSMGSAANGGALVVAGDDPSAKSSTLPNDSRIALFDAQIPILLPSSVPEIMEFGLHGIAVSRYSGLWTGLKIVTDLADGFASVDVQDLIPSIVVPRLEVGGRPWQHVQRPTVNNTVSVLQEEEIVNGRLEAAKAYALANGLNRITHAARDAWLGIVVGGKTFADVLQALAELGLDAEALERGGVRILKVGMAYPLEPTVVREFAAGLEQVLVVEEKRPFVEMLIREVLYDMADRPRVVGKRDEEGRLLVPGDGELTPQRLRPILRDRLALRLDALAPEPVDAAPAPLVVAPPAPRPSRVPVFCSGCPHNRSTAPTEGIVGGGVGCHAMVYLEERHHSHALLPLTPLGAEGVMWIGAHRFVAEDHMVQNLGDGTLAHSGSLAIRASVAAGVNITFKILFNRAIAMTGGQDVAGAVEVPALSREFEAMGVRRTIVVADEPGKYGEDARWAPGVEVWGRDRLPDAEIELARTPGVTALIYDQRCAAESRRLRKRGKLPTPATRVVINEAVCEGCGDCQVKSNCLSVQPVDTPLGRKTRIHQSSCNQDLSCLDGDCPSFVTVDATTVRERERTRPQPPSDLPAAVLAEVNDEFSSYMVGVGGTGVVTVNRLLGSAALRDGWTVSGLDQTGLSQKGGSVVSHLRASRHGTPAVNTVADGACDVYFAFDPLAAAEPRHLARASSARTLALVSTDVAPTISVITQPRSSMPGGDSLADAIRPSVLGLESQPAESICEELFGDHMPSHVFMVGVAHQLGALPLSLEALEGAIGELGNAETNLAAFRWGRAAVCLPEALTAARSGGRTIHSSERSPSVKAEAAGERMLAGVALPQPTLALASWRVKDLIDYQDEALARRYLDLVMRAAAAEQRIDAQAPADGPLLSETVARQLYKLLAYKDEYEVARLHLDAAFAAQLDAEFPRAKVAFRLHPPALRAMGLKRKLAIPAWIMGPGFKGLMRLRRLRGTALDPFGRAEVRKVERRLIEEYIGTLDRLLTSLSDADHGLVVELAALPERVRGYEDVKLRNVIEYDRERARLLEEIERIAT</sequence>
<dbReference type="InterPro" id="IPR051457">
    <property type="entry name" value="2-oxoacid:Fd_oxidoreductase"/>
</dbReference>
<dbReference type="Gene3D" id="3.40.50.970">
    <property type="match status" value="1"/>
</dbReference>
<accession>A0A6J7CVW8</accession>
<dbReference type="NCBIfam" id="NF009588">
    <property type="entry name" value="PRK13029.1"/>
    <property type="match status" value="1"/>
</dbReference>
<dbReference type="NCBIfam" id="NF009589">
    <property type="entry name" value="PRK13030.1"/>
    <property type="match status" value="1"/>
</dbReference>
<keyword evidence="1" id="KW-0560">Oxidoreductase</keyword>
<dbReference type="EMBL" id="CAFBLQ010000011">
    <property type="protein sequence ID" value="CAB4860199.1"/>
    <property type="molecule type" value="Genomic_DNA"/>
</dbReference>
<dbReference type="SUPFAM" id="SSF52518">
    <property type="entry name" value="Thiamin diphosphate-binding fold (THDP-binding)"/>
    <property type="match status" value="2"/>
</dbReference>
<name>A0A6J7CVW8_9ZZZZ</name>
<protein>
    <submittedName>
        <fullName evidence="4">Unannotated protein</fullName>
    </submittedName>
</protein>
<gene>
    <name evidence="4" type="ORF">UFOPK3423_00185</name>
</gene>
<feature type="domain" description="Pyruvate/ketoisovalerate oxidoreductase catalytic" evidence="2">
    <location>
        <begin position="729"/>
        <end position="913"/>
    </location>
</feature>
<dbReference type="Pfam" id="PF20169">
    <property type="entry name" value="DUF6537"/>
    <property type="match status" value="1"/>
</dbReference>
<dbReference type="SUPFAM" id="SSF53323">
    <property type="entry name" value="Pyruvate-ferredoxin oxidoreductase, PFOR, domain III"/>
    <property type="match status" value="1"/>
</dbReference>
<proteinExistence type="predicted"/>
<dbReference type="PANTHER" id="PTHR48084">
    <property type="entry name" value="2-OXOGLUTARATE OXIDOREDUCTASE SUBUNIT KORB-RELATED"/>
    <property type="match status" value="1"/>
</dbReference>
<evidence type="ECO:0000259" key="2">
    <source>
        <dbReference type="Pfam" id="PF01558"/>
    </source>
</evidence>
<feature type="domain" description="DUF6537" evidence="3">
    <location>
        <begin position="963"/>
        <end position="1159"/>
    </location>
</feature>
<dbReference type="InterPro" id="IPR019752">
    <property type="entry name" value="Pyrv/ketoisovalerate_OxRed_cat"/>
</dbReference>
<evidence type="ECO:0000313" key="4">
    <source>
        <dbReference type="EMBL" id="CAB4860199.1"/>
    </source>
</evidence>
<dbReference type="CDD" id="cd07034">
    <property type="entry name" value="TPP_PYR_PFOR_IOR-alpha_like"/>
    <property type="match status" value="1"/>
</dbReference>
<dbReference type="Pfam" id="PF01558">
    <property type="entry name" value="POR"/>
    <property type="match status" value="1"/>
</dbReference>
<evidence type="ECO:0000259" key="3">
    <source>
        <dbReference type="Pfam" id="PF20169"/>
    </source>
</evidence>
<dbReference type="Gene3D" id="3.40.920.10">
    <property type="entry name" value="Pyruvate-ferredoxin oxidoreductase, PFOR, domain III"/>
    <property type="match status" value="1"/>
</dbReference>
<dbReference type="PANTHER" id="PTHR48084:SF3">
    <property type="entry name" value="SUBUNIT OF PYRUVATE:FLAVODOXIN OXIDOREDUCTASE"/>
    <property type="match status" value="1"/>
</dbReference>
<dbReference type="AlphaFoldDB" id="A0A6J7CVW8"/>
<dbReference type="InterPro" id="IPR046667">
    <property type="entry name" value="DUF6537"/>
</dbReference>
<organism evidence="4">
    <name type="scientific">freshwater metagenome</name>
    <dbReference type="NCBI Taxonomy" id="449393"/>
    <lineage>
        <taxon>unclassified sequences</taxon>
        <taxon>metagenomes</taxon>
        <taxon>ecological metagenomes</taxon>
    </lineage>
</organism>
<evidence type="ECO:0000256" key="1">
    <source>
        <dbReference type="ARBA" id="ARBA00023002"/>
    </source>
</evidence>